<dbReference type="Proteomes" id="UP000198867">
    <property type="component" value="Unassembled WGS sequence"/>
</dbReference>
<reference evidence="5" key="1">
    <citation type="submission" date="2016-10" db="EMBL/GenBank/DDBJ databases">
        <authorList>
            <person name="Varghese N."/>
            <person name="Submissions S."/>
        </authorList>
    </citation>
    <scope>NUCLEOTIDE SEQUENCE [LARGE SCALE GENOMIC DNA]</scope>
    <source>
        <strain evidence="5">CGMCC 1.11101</strain>
    </source>
</reference>
<feature type="compositionally biased region" description="Basic and acidic residues" evidence="2">
    <location>
        <begin position="25"/>
        <end position="37"/>
    </location>
</feature>
<evidence type="ECO:0000256" key="1">
    <source>
        <dbReference type="ARBA" id="ARBA00022729"/>
    </source>
</evidence>
<feature type="region of interest" description="Disordered" evidence="2">
    <location>
        <begin position="173"/>
        <end position="192"/>
    </location>
</feature>
<dbReference type="PANTHER" id="PTHR21666">
    <property type="entry name" value="PEPTIDASE-RELATED"/>
    <property type="match status" value="1"/>
</dbReference>
<dbReference type="Pfam" id="PF01551">
    <property type="entry name" value="Peptidase_M23"/>
    <property type="match status" value="1"/>
</dbReference>
<feature type="region of interest" description="Disordered" evidence="2">
    <location>
        <begin position="116"/>
        <end position="141"/>
    </location>
</feature>
<evidence type="ECO:0000259" key="3">
    <source>
        <dbReference type="Pfam" id="PF01551"/>
    </source>
</evidence>
<dbReference type="InterPro" id="IPR016047">
    <property type="entry name" value="M23ase_b-sheet_dom"/>
</dbReference>
<feature type="region of interest" description="Disordered" evidence="2">
    <location>
        <begin position="1"/>
        <end position="99"/>
    </location>
</feature>
<accession>A0A1I4ZG41</accession>
<name>A0A1I4ZG41_9MICO</name>
<keyword evidence="5" id="KW-1185">Reference proteome</keyword>
<proteinExistence type="predicted"/>
<organism evidence="4 5">
    <name type="scientific">Mycetocola miduiensis</name>
    <dbReference type="NCBI Taxonomy" id="995034"/>
    <lineage>
        <taxon>Bacteria</taxon>
        <taxon>Bacillati</taxon>
        <taxon>Actinomycetota</taxon>
        <taxon>Actinomycetes</taxon>
        <taxon>Micrococcales</taxon>
        <taxon>Microbacteriaceae</taxon>
        <taxon>Mycetocola</taxon>
    </lineage>
</organism>
<dbReference type="EMBL" id="FOVM01000002">
    <property type="protein sequence ID" value="SFN49222.1"/>
    <property type="molecule type" value="Genomic_DNA"/>
</dbReference>
<keyword evidence="4" id="KW-0378">Hydrolase</keyword>
<feature type="domain" description="M23ase beta-sheet core" evidence="3">
    <location>
        <begin position="333"/>
        <end position="429"/>
    </location>
</feature>
<dbReference type="STRING" id="995034.SAMN05216219_0790"/>
<feature type="compositionally biased region" description="Low complexity" evidence="2">
    <location>
        <begin position="183"/>
        <end position="192"/>
    </location>
</feature>
<dbReference type="InterPro" id="IPR050570">
    <property type="entry name" value="Cell_wall_metabolism_enzyme"/>
</dbReference>
<evidence type="ECO:0000313" key="4">
    <source>
        <dbReference type="EMBL" id="SFN49222.1"/>
    </source>
</evidence>
<dbReference type="InterPro" id="IPR011055">
    <property type="entry name" value="Dup_hybrid_motif"/>
</dbReference>
<sequence>MSLRGVGERILANAGDPLSENGPLTRRDRQRSIRETTLKANALPSRRSLRERAAADAATQLASPLADQEITPVTPEPTPLRRRRDARAAVNAERPTNPEDVPIVEEAIALASVWADPTAETESPAVPESSTGETAHDTPVPADTFTPLPSAVDSSSIAAAFIAPPSAFHRPRFASAQESSPVPAAKASTQAAAPQTARWRSLRSPAIIALAVPALLGTVALPAYAFSPGDGATAAIMDANAALTHESPATQSLTVSDDVTLAQVERDGYSATSAEELEQTYAAAGYIYDSAASIAGYLAPSTSGWWRPLPGEITSKYGPRGLICNGAGCSSSFHEGMDFGGACGTPIKAAAAGTVVFTGNAGAFGNRVIIDHGNGLQTIYGHLLSGSYEVSVGDVIEGGTVIAEVGATGVVSGCHLDLKVSVDGEHTNPAPFLRERGVTV</sequence>
<dbReference type="SUPFAM" id="SSF51261">
    <property type="entry name" value="Duplicated hybrid motif"/>
    <property type="match status" value="1"/>
</dbReference>
<dbReference type="Gene3D" id="2.70.70.10">
    <property type="entry name" value="Glucose Permease (Domain IIA)"/>
    <property type="match status" value="1"/>
</dbReference>
<gene>
    <name evidence="4" type="ORF">SAMN05216219_0790</name>
</gene>
<evidence type="ECO:0000256" key="2">
    <source>
        <dbReference type="SAM" id="MobiDB-lite"/>
    </source>
</evidence>
<dbReference type="CDD" id="cd12797">
    <property type="entry name" value="M23_peptidase"/>
    <property type="match status" value="1"/>
</dbReference>
<dbReference type="AlphaFoldDB" id="A0A1I4ZG41"/>
<dbReference type="GO" id="GO:0004222">
    <property type="term" value="F:metalloendopeptidase activity"/>
    <property type="evidence" value="ECO:0007669"/>
    <property type="project" value="TreeGrafter"/>
</dbReference>
<protein>
    <submittedName>
        <fullName evidence="4">Murein DD-endopeptidase MepM and murein hydrolase activator NlpD, contain LysM domain</fullName>
    </submittedName>
</protein>
<evidence type="ECO:0000313" key="5">
    <source>
        <dbReference type="Proteomes" id="UP000198867"/>
    </source>
</evidence>
<keyword evidence="1" id="KW-0732">Signal</keyword>
<dbReference type="PANTHER" id="PTHR21666:SF289">
    <property type="entry name" value="L-ALA--D-GLU ENDOPEPTIDASE"/>
    <property type="match status" value="1"/>
</dbReference>